<evidence type="ECO:0000256" key="1">
    <source>
        <dbReference type="ARBA" id="ARBA00010641"/>
    </source>
</evidence>
<evidence type="ECO:0000256" key="4">
    <source>
        <dbReference type="ARBA" id="ARBA00023163"/>
    </source>
</evidence>
<evidence type="ECO:0000256" key="2">
    <source>
        <dbReference type="ARBA" id="ARBA00023015"/>
    </source>
</evidence>
<dbReference type="RefSeq" id="WP_002694930.1">
    <property type="nucleotide sequence ID" value="NZ_AAWS01000006.1"/>
</dbReference>
<dbReference type="Proteomes" id="UP000004095">
    <property type="component" value="Unassembled WGS sequence"/>
</dbReference>
<protein>
    <submittedName>
        <fullName evidence="7">RNA polymerase ECF-type sigma factor</fullName>
    </submittedName>
</protein>
<dbReference type="Pfam" id="PF08281">
    <property type="entry name" value="Sigma70_r4_2"/>
    <property type="match status" value="1"/>
</dbReference>
<keyword evidence="2" id="KW-0805">Transcription regulation</keyword>
<dbReference type="Pfam" id="PF04542">
    <property type="entry name" value="Sigma70_r2"/>
    <property type="match status" value="1"/>
</dbReference>
<dbReference type="GO" id="GO:0006352">
    <property type="term" value="P:DNA-templated transcription initiation"/>
    <property type="evidence" value="ECO:0007669"/>
    <property type="project" value="InterPro"/>
</dbReference>
<dbReference type="PANTHER" id="PTHR43133:SF45">
    <property type="entry name" value="RNA POLYMERASE ECF-TYPE SIGMA FACTOR"/>
    <property type="match status" value="1"/>
</dbReference>
<dbReference type="EMBL" id="AAWS01000006">
    <property type="protein sequence ID" value="EAY30625.1"/>
    <property type="molecule type" value="Genomic_DNA"/>
</dbReference>
<dbReference type="GO" id="GO:0003677">
    <property type="term" value="F:DNA binding"/>
    <property type="evidence" value="ECO:0007669"/>
    <property type="project" value="InterPro"/>
</dbReference>
<dbReference type="InterPro" id="IPR039425">
    <property type="entry name" value="RNA_pol_sigma-70-like"/>
</dbReference>
<comment type="similarity">
    <text evidence="1">Belongs to the sigma-70 factor family. ECF subfamily.</text>
</comment>
<accession>A1ZGK8</accession>
<evidence type="ECO:0000313" key="8">
    <source>
        <dbReference type="Proteomes" id="UP000004095"/>
    </source>
</evidence>
<dbReference type="Gene3D" id="1.10.10.10">
    <property type="entry name" value="Winged helix-like DNA-binding domain superfamily/Winged helix DNA-binding domain"/>
    <property type="match status" value="1"/>
</dbReference>
<dbReference type="SUPFAM" id="SSF88946">
    <property type="entry name" value="Sigma2 domain of RNA polymerase sigma factors"/>
    <property type="match status" value="1"/>
</dbReference>
<keyword evidence="8" id="KW-1185">Reference proteome</keyword>
<comment type="caution">
    <text evidence="7">The sequence shown here is derived from an EMBL/GenBank/DDBJ whole genome shotgun (WGS) entry which is preliminary data.</text>
</comment>
<reference evidence="7 8" key="1">
    <citation type="submission" date="2007-01" db="EMBL/GenBank/DDBJ databases">
        <authorList>
            <person name="Haygood M."/>
            <person name="Podell S."/>
            <person name="Anderson C."/>
            <person name="Hopkinson B."/>
            <person name="Roe K."/>
            <person name="Barbeau K."/>
            <person name="Gaasterland T."/>
            <person name="Ferriera S."/>
            <person name="Johnson J."/>
            <person name="Kravitz S."/>
            <person name="Beeson K."/>
            <person name="Sutton G."/>
            <person name="Rogers Y.-H."/>
            <person name="Friedman R."/>
            <person name="Frazier M."/>
            <person name="Venter J.C."/>
        </authorList>
    </citation>
    <scope>NUCLEOTIDE SEQUENCE [LARGE SCALE GENOMIC DNA]</scope>
    <source>
        <strain evidence="7 8">ATCC 23134</strain>
    </source>
</reference>
<dbReference type="InterPro" id="IPR013325">
    <property type="entry name" value="RNA_pol_sigma_r2"/>
</dbReference>
<dbReference type="PANTHER" id="PTHR43133">
    <property type="entry name" value="RNA POLYMERASE ECF-TYPE SIGMA FACTO"/>
    <property type="match status" value="1"/>
</dbReference>
<evidence type="ECO:0000313" key="7">
    <source>
        <dbReference type="EMBL" id="EAY30625.1"/>
    </source>
</evidence>
<feature type="domain" description="RNA polymerase sigma-70 region 2" evidence="5">
    <location>
        <begin position="8"/>
        <end position="75"/>
    </location>
</feature>
<dbReference type="InterPro" id="IPR013324">
    <property type="entry name" value="RNA_pol_sigma_r3/r4-like"/>
</dbReference>
<evidence type="ECO:0000259" key="5">
    <source>
        <dbReference type="Pfam" id="PF04542"/>
    </source>
</evidence>
<dbReference type="InterPro" id="IPR036388">
    <property type="entry name" value="WH-like_DNA-bd_sf"/>
</dbReference>
<keyword evidence="3" id="KW-0731">Sigma factor</keyword>
<dbReference type="Gene3D" id="1.10.1740.10">
    <property type="match status" value="1"/>
</dbReference>
<dbReference type="InterPro" id="IPR007627">
    <property type="entry name" value="RNA_pol_sigma70_r2"/>
</dbReference>
<evidence type="ECO:0000256" key="3">
    <source>
        <dbReference type="ARBA" id="ARBA00023082"/>
    </source>
</evidence>
<dbReference type="AlphaFoldDB" id="A1ZGK8"/>
<name>A1ZGK8_MICM2</name>
<sequence length="166" mass="19494">MEQVFTKLITENQGIIHKVCNIYCKNEGDRADLFQEIILQLWKSYGSFQGRSKISTWMYRIALNTAITSFRKQKKNKVQQQLSIQEFQIPDVRPDEDFEEKLATLYQAIRQLSKVERAVIMLYLEDKSYQEMAEILGISESNVGVKLNRVKKKLKKIIKPELYGVR</sequence>
<dbReference type="eggNOG" id="COG1595">
    <property type="taxonomic scope" value="Bacteria"/>
</dbReference>
<gene>
    <name evidence="7" type="ORF">M23134_03263</name>
</gene>
<dbReference type="GO" id="GO:0016987">
    <property type="term" value="F:sigma factor activity"/>
    <property type="evidence" value="ECO:0007669"/>
    <property type="project" value="UniProtKB-KW"/>
</dbReference>
<dbReference type="NCBIfam" id="TIGR02937">
    <property type="entry name" value="sigma70-ECF"/>
    <property type="match status" value="1"/>
</dbReference>
<feature type="domain" description="RNA polymerase sigma factor 70 region 4 type 2" evidence="6">
    <location>
        <begin position="104"/>
        <end position="154"/>
    </location>
</feature>
<dbReference type="SUPFAM" id="SSF88659">
    <property type="entry name" value="Sigma3 and sigma4 domains of RNA polymerase sigma factors"/>
    <property type="match status" value="1"/>
</dbReference>
<organism evidence="7 8">
    <name type="scientific">Microscilla marina ATCC 23134</name>
    <dbReference type="NCBI Taxonomy" id="313606"/>
    <lineage>
        <taxon>Bacteria</taxon>
        <taxon>Pseudomonadati</taxon>
        <taxon>Bacteroidota</taxon>
        <taxon>Cytophagia</taxon>
        <taxon>Cytophagales</taxon>
        <taxon>Microscillaceae</taxon>
        <taxon>Microscilla</taxon>
    </lineage>
</organism>
<evidence type="ECO:0000259" key="6">
    <source>
        <dbReference type="Pfam" id="PF08281"/>
    </source>
</evidence>
<keyword evidence="4" id="KW-0804">Transcription</keyword>
<proteinExistence type="inferred from homology"/>
<dbReference type="OrthoDB" id="9780326at2"/>
<dbReference type="InterPro" id="IPR014284">
    <property type="entry name" value="RNA_pol_sigma-70_dom"/>
</dbReference>
<dbReference type="InterPro" id="IPR013249">
    <property type="entry name" value="RNA_pol_sigma70_r4_t2"/>
</dbReference>